<evidence type="ECO:0000313" key="3">
    <source>
        <dbReference type="Proteomes" id="UP001317085"/>
    </source>
</evidence>
<dbReference type="RefSeq" id="WP_247397312.1">
    <property type="nucleotide sequence ID" value="NZ_JAKNRV010000028.1"/>
</dbReference>
<keyword evidence="2" id="KW-0378">Hydrolase</keyword>
<name>A0ABT0EDV7_9PSED</name>
<keyword evidence="1" id="KW-0732">Signal</keyword>
<dbReference type="GO" id="GO:0008233">
    <property type="term" value="F:peptidase activity"/>
    <property type="evidence" value="ECO:0007669"/>
    <property type="project" value="UniProtKB-KW"/>
</dbReference>
<keyword evidence="3" id="KW-1185">Reference proteome</keyword>
<sequence length="529" mass="58198">MKTPFSALFFSLLSTLPFALWGAPKDFGEGLANASPARMLSNAQRQHEHWNGVGRVRNDAQTLCTASLLDSRDDSGKSGPAYVVTSSHCLHRLNGAVQRDLPIKGSISFNYFDDTLETIKTYPLKTLNWGSSQGVDLAIIELQAPLADLIKAGITPLKLAEEVPADGVDILALVAPEWNTLHLSACTQQASRELLEQPFVWRVTMKNQCQDIGLGGFGGPLLDRATNQLFGILSTSTRGQPEERKCQRDAPCEINNGLPVWHPETNYGSPVTFLNHCFVDGALKADGEHCELYPTTTITFQTPEPIQQYFLKKSGGKGKDIVPRWNLTFTTNTPFYRYKTTRRAIDCENPALYSSPIEAIGASINDPIGPQTGVHMLCIVGVDSAEQPVTNGMMKNALSLAVELAEPGPARTPNLTINVDNLGLAAYTVIWNLAPPFMQRYTYKYGPAATTDCLRPVNYLPIPPAPAPADEDDEDIIDLVRPLNDYPAMPLEKYAHLIPVRDTPYKICTYAFDQAEQPSTLRVDLLKPR</sequence>
<keyword evidence="2" id="KW-0645">Protease</keyword>
<organism evidence="2 3">
    <name type="scientific">Pseudomonas emilianonis</name>
    <dbReference type="NCBI Taxonomy" id="2915812"/>
    <lineage>
        <taxon>Bacteria</taxon>
        <taxon>Pseudomonadati</taxon>
        <taxon>Pseudomonadota</taxon>
        <taxon>Gammaproteobacteria</taxon>
        <taxon>Pseudomonadales</taxon>
        <taxon>Pseudomonadaceae</taxon>
        <taxon>Pseudomonas</taxon>
    </lineage>
</organism>
<dbReference type="InterPro" id="IPR009003">
    <property type="entry name" value="Peptidase_S1_PA"/>
</dbReference>
<protein>
    <submittedName>
        <fullName evidence="2">Serine protease</fullName>
    </submittedName>
</protein>
<feature type="signal peptide" evidence="1">
    <location>
        <begin position="1"/>
        <end position="22"/>
    </location>
</feature>
<dbReference type="GO" id="GO:0006508">
    <property type="term" value="P:proteolysis"/>
    <property type="evidence" value="ECO:0007669"/>
    <property type="project" value="UniProtKB-KW"/>
</dbReference>
<feature type="chain" id="PRO_5047292887" evidence="1">
    <location>
        <begin position="23"/>
        <end position="529"/>
    </location>
</feature>
<gene>
    <name evidence="2" type="ORF">L9Z73_05725</name>
</gene>
<evidence type="ECO:0000313" key="2">
    <source>
        <dbReference type="EMBL" id="MCK1783877.1"/>
    </source>
</evidence>
<reference evidence="2 3" key="1">
    <citation type="submission" date="2022-02" db="EMBL/GenBank/DDBJ databases">
        <title>Comparative genomics of the first Antarctic Pseudomonas spp. capable of biotransforming 2,4,6-Trinitrotoluene.</title>
        <authorList>
            <person name="Cabrera M.A."/>
            <person name="Marquez S.L."/>
            <person name="Perez-Donoso J.M."/>
        </authorList>
    </citation>
    <scope>NUCLEOTIDE SEQUENCE [LARGE SCALE GENOMIC DNA]</scope>
    <source>
        <strain evidence="2 3">TNT11</strain>
    </source>
</reference>
<dbReference type="Proteomes" id="UP001317085">
    <property type="component" value="Unassembled WGS sequence"/>
</dbReference>
<proteinExistence type="predicted"/>
<comment type="caution">
    <text evidence="2">The sequence shown here is derived from an EMBL/GenBank/DDBJ whole genome shotgun (WGS) entry which is preliminary data.</text>
</comment>
<dbReference type="SUPFAM" id="SSF50494">
    <property type="entry name" value="Trypsin-like serine proteases"/>
    <property type="match status" value="1"/>
</dbReference>
<accession>A0ABT0EDV7</accession>
<evidence type="ECO:0000256" key="1">
    <source>
        <dbReference type="SAM" id="SignalP"/>
    </source>
</evidence>
<dbReference type="EMBL" id="JAKNRV010000028">
    <property type="protein sequence ID" value="MCK1783877.1"/>
    <property type="molecule type" value="Genomic_DNA"/>
</dbReference>